<sequence>MAGAHNCIAGKLNCRQEKIQEIISSPNEKWRRSKGEGHDLLLKAIRSAPFLFRAVYEPSIENHRVEIYPLAAHYTDLAHLSWTA</sequence>
<dbReference type="Proteomes" id="UP000826656">
    <property type="component" value="Unassembled WGS sequence"/>
</dbReference>
<name>A0ABQ7VS20_SOLTU</name>
<accession>A0ABQ7VS20</accession>
<evidence type="ECO:0000313" key="1">
    <source>
        <dbReference type="EMBL" id="KAH0771274.1"/>
    </source>
</evidence>
<comment type="caution">
    <text evidence="1">The sequence shown here is derived from an EMBL/GenBank/DDBJ whole genome shotgun (WGS) entry which is preliminary data.</text>
</comment>
<reference evidence="1 2" key="1">
    <citation type="journal article" date="2021" name="bioRxiv">
        <title>Chromosome-scale and haplotype-resolved genome assembly of a tetraploid potato cultivar.</title>
        <authorList>
            <person name="Sun H."/>
            <person name="Jiao W.-B."/>
            <person name="Krause K."/>
            <person name="Campoy J.A."/>
            <person name="Goel M."/>
            <person name="Folz-Donahue K."/>
            <person name="Kukat C."/>
            <person name="Huettel B."/>
            <person name="Schneeberger K."/>
        </authorList>
    </citation>
    <scope>NUCLEOTIDE SEQUENCE [LARGE SCALE GENOMIC DNA]</scope>
    <source>
        <strain evidence="1">SolTubOtavaFocal</strain>
        <tissue evidence="1">Leaves</tissue>
    </source>
</reference>
<gene>
    <name evidence="1" type="ORF">KY290_015255</name>
</gene>
<keyword evidence="2" id="KW-1185">Reference proteome</keyword>
<organism evidence="1 2">
    <name type="scientific">Solanum tuberosum</name>
    <name type="common">Potato</name>
    <dbReference type="NCBI Taxonomy" id="4113"/>
    <lineage>
        <taxon>Eukaryota</taxon>
        <taxon>Viridiplantae</taxon>
        <taxon>Streptophyta</taxon>
        <taxon>Embryophyta</taxon>
        <taxon>Tracheophyta</taxon>
        <taxon>Spermatophyta</taxon>
        <taxon>Magnoliopsida</taxon>
        <taxon>eudicotyledons</taxon>
        <taxon>Gunneridae</taxon>
        <taxon>Pentapetalae</taxon>
        <taxon>asterids</taxon>
        <taxon>lamiids</taxon>
        <taxon>Solanales</taxon>
        <taxon>Solanaceae</taxon>
        <taxon>Solanoideae</taxon>
        <taxon>Solaneae</taxon>
        <taxon>Solanum</taxon>
    </lineage>
</organism>
<protein>
    <submittedName>
        <fullName evidence="1">Uncharacterized protein</fullName>
    </submittedName>
</protein>
<evidence type="ECO:0000313" key="2">
    <source>
        <dbReference type="Proteomes" id="UP000826656"/>
    </source>
</evidence>
<proteinExistence type="predicted"/>
<dbReference type="EMBL" id="JAIVGD010000011">
    <property type="protein sequence ID" value="KAH0771274.1"/>
    <property type="molecule type" value="Genomic_DNA"/>
</dbReference>